<dbReference type="Proteomes" id="UP000568106">
    <property type="component" value="Unassembled WGS sequence"/>
</dbReference>
<reference evidence="3" key="1">
    <citation type="submission" date="2020-08" db="EMBL/GenBank/DDBJ databases">
        <title>Genomic Encyclopedia of Type Strains, Phase IV (KMG-V): Genome sequencing to study the core and pangenomes of soil and plant-associated prokaryotes.</title>
        <authorList>
            <person name="Whitman W."/>
        </authorList>
    </citation>
    <scope>NUCLEOTIDE SEQUENCE [LARGE SCALE GENOMIC DNA]</scope>
    <source>
        <strain evidence="3">M8UP27</strain>
    </source>
</reference>
<feature type="signal peptide" evidence="2">
    <location>
        <begin position="1"/>
        <end position="27"/>
    </location>
</feature>
<evidence type="ECO:0008006" key="5">
    <source>
        <dbReference type="Google" id="ProtNLM"/>
    </source>
</evidence>
<accession>A0A7W8IK40</accession>
<protein>
    <recommendedName>
        <fullName evidence="5">DUF4148 domain-containing protein</fullName>
    </recommendedName>
</protein>
<dbReference type="EMBL" id="JACHDY010000005">
    <property type="protein sequence ID" value="MBB5318635.1"/>
    <property type="molecule type" value="Genomic_DNA"/>
</dbReference>
<keyword evidence="2" id="KW-0732">Signal</keyword>
<proteinExistence type="predicted"/>
<gene>
    <name evidence="3" type="ORF">HDF09_003334</name>
</gene>
<name>A0A7W8IK40_9BACT</name>
<evidence type="ECO:0000313" key="3">
    <source>
        <dbReference type="EMBL" id="MBB5318635.1"/>
    </source>
</evidence>
<evidence type="ECO:0000256" key="1">
    <source>
        <dbReference type="SAM" id="MobiDB-lite"/>
    </source>
</evidence>
<evidence type="ECO:0000256" key="2">
    <source>
        <dbReference type="SAM" id="SignalP"/>
    </source>
</evidence>
<organism evidence="3 4">
    <name type="scientific">Tunturiibacter empetritectus</name>
    <dbReference type="NCBI Taxonomy" id="3069691"/>
    <lineage>
        <taxon>Bacteria</taxon>
        <taxon>Pseudomonadati</taxon>
        <taxon>Acidobacteriota</taxon>
        <taxon>Terriglobia</taxon>
        <taxon>Terriglobales</taxon>
        <taxon>Acidobacteriaceae</taxon>
        <taxon>Tunturiibacter</taxon>
    </lineage>
</organism>
<evidence type="ECO:0000313" key="4">
    <source>
        <dbReference type="Proteomes" id="UP000568106"/>
    </source>
</evidence>
<comment type="caution">
    <text evidence="3">The sequence shown here is derived from an EMBL/GenBank/DDBJ whole genome shotgun (WGS) entry which is preliminary data.</text>
</comment>
<sequence length="110" mass="11922">MMKNLTRIATPLFAVALMSGATFFAHAQANQAPTTESRSWNTPPPGTEQAQSAYRDGVEAAQLDMTAKRKIDAKSSHLYVHPPVKGAAREEYRSNFTAGYEAAVKHNSGV</sequence>
<keyword evidence="4" id="KW-1185">Reference proteome</keyword>
<feature type="chain" id="PRO_5031245311" description="DUF4148 domain-containing protein" evidence="2">
    <location>
        <begin position="28"/>
        <end position="110"/>
    </location>
</feature>
<feature type="compositionally biased region" description="Polar residues" evidence="1">
    <location>
        <begin position="28"/>
        <end position="41"/>
    </location>
</feature>
<feature type="region of interest" description="Disordered" evidence="1">
    <location>
        <begin position="28"/>
        <end position="51"/>
    </location>
</feature>
<dbReference type="AlphaFoldDB" id="A0A7W8IK40"/>